<feature type="transmembrane region" description="Helical" evidence="5">
    <location>
        <begin position="202"/>
        <end position="222"/>
    </location>
</feature>
<accession>A0ABU7ED69</accession>
<gene>
    <name evidence="8" type="ORF">CHARACLAT_027145</name>
</gene>
<comment type="caution">
    <text evidence="8">The sequence shown here is derived from an EMBL/GenBank/DDBJ whole genome shotgun (WGS) entry which is preliminary data.</text>
</comment>
<reference evidence="8 9" key="1">
    <citation type="submission" date="2021-06" db="EMBL/GenBank/DDBJ databases">
        <authorList>
            <person name="Palmer J.M."/>
        </authorList>
    </citation>
    <scope>NUCLEOTIDE SEQUENCE [LARGE SCALE GENOMIC DNA]</scope>
    <source>
        <strain evidence="8 9">CL_MEX2019</strain>
        <tissue evidence="8">Muscle</tissue>
    </source>
</reference>
<evidence type="ECO:0000256" key="2">
    <source>
        <dbReference type="ARBA" id="ARBA00022729"/>
    </source>
</evidence>
<comment type="subcellular location">
    <subcellularLocation>
        <location evidence="1">Membrane</location>
    </subcellularLocation>
</comment>
<evidence type="ECO:0000256" key="5">
    <source>
        <dbReference type="SAM" id="Phobius"/>
    </source>
</evidence>
<evidence type="ECO:0000256" key="4">
    <source>
        <dbReference type="ARBA" id="ARBA00023180"/>
    </source>
</evidence>
<keyword evidence="2 6" id="KW-0732">Signal</keyword>
<keyword evidence="3 5" id="KW-0472">Membrane</keyword>
<evidence type="ECO:0000313" key="8">
    <source>
        <dbReference type="EMBL" id="MED6285227.1"/>
    </source>
</evidence>
<protein>
    <recommendedName>
        <fullName evidence="7">Ig-like domain-containing protein</fullName>
    </recommendedName>
</protein>
<dbReference type="InterPro" id="IPR013783">
    <property type="entry name" value="Ig-like_fold"/>
</dbReference>
<dbReference type="EMBL" id="JAHUTJ010052563">
    <property type="protein sequence ID" value="MED6285227.1"/>
    <property type="molecule type" value="Genomic_DNA"/>
</dbReference>
<evidence type="ECO:0000256" key="1">
    <source>
        <dbReference type="ARBA" id="ARBA00004370"/>
    </source>
</evidence>
<dbReference type="PANTHER" id="PTHR12080:SF134">
    <property type="entry name" value="CD48 ANTIGEN"/>
    <property type="match status" value="1"/>
</dbReference>
<keyword evidence="5" id="KW-1133">Transmembrane helix</keyword>
<proteinExistence type="predicted"/>
<sequence>MLPIMFVFRTLFVLIITEVRGADPIYKIVGDSAVLNPGHATDGISSVTWKHKTDLALDWFGKDITCYREFKGRCDLDQTRGSLIIKNLTLGDSGTYSPEINNKELDEMDLLVLQPVPKPTVSMQCNAEKSPCILTCEANITAEFGSVAYKWKNDDGVLSNSTELEIKTEKDGSSFICELENFVSSASSEAVTNPFSSVNNPAAVIVPVVILILILIGVVVFLKYKKGKNTLKTSPLLSCVIIMPHRVPFHPCFEQKPEISACRYLVSYSVIRWENFLEVMS</sequence>
<dbReference type="PROSITE" id="PS50835">
    <property type="entry name" value="IG_LIKE"/>
    <property type="match status" value="1"/>
</dbReference>
<keyword evidence="5" id="KW-0812">Transmembrane</keyword>
<feature type="chain" id="PRO_5045373029" description="Ig-like domain-containing protein" evidence="6">
    <location>
        <begin position="22"/>
        <end position="281"/>
    </location>
</feature>
<evidence type="ECO:0000313" key="9">
    <source>
        <dbReference type="Proteomes" id="UP001352852"/>
    </source>
</evidence>
<dbReference type="InterPro" id="IPR036179">
    <property type="entry name" value="Ig-like_dom_sf"/>
</dbReference>
<dbReference type="InterPro" id="IPR015631">
    <property type="entry name" value="CD2/SLAM_rcpt"/>
</dbReference>
<keyword evidence="9" id="KW-1185">Reference proteome</keyword>
<feature type="signal peptide" evidence="6">
    <location>
        <begin position="1"/>
        <end position="21"/>
    </location>
</feature>
<dbReference type="Proteomes" id="UP001352852">
    <property type="component" value="Unassembled WGS sequence"/>
</dbReference>
<dbReference type="Gene3D" id="2.60.40.10">
    <property type="entry name" value="Immunoglobulins"/>
    <property type="match status" value="2"/>
</dbReference>
<evidence type="ECO:0000256" key="6">
    <source>
        <dbReference type="SAM" id="SignalP"/>
    </source>
</evidence>
<dbReference type="SUPFAM" id="SSF48726">
    <property type="entry name" value="Immunoglobulin"/>
    <property type="match status" value="1"/>
</dbReference>
<keyword evidence="4" id="KW-0325">Glycoprotein</keyword>
<dbReference type="InterPro" id="IPR007110">
    <property type="entry name" value="Ig-like_dom"/>
</dbReference>
<dbReference type="PANTHER" id="PTHR12080">
    <property type="entry name" value="SIGNALING LYMPHOCYTIC ACTIVATION MOLECULE"/>
    <property type="match status" value="1"/>
</dbReference>
<feature type="domain" description="Ig-like" evidence="7">
    <location>
        <begin position="119"/>
        <end position="196"/>
    </location>
</feature>
<organism evidence="8 9">
    <name type="scientific">Characodon lateralis</name>
    <dbReference type="NCBI Taxonomy" id="208331"/>
    <lineage>
        <taxon>Eukaryota</taxon>
        <taxon>Metazoa</taxon>
        <taxon>Chordata</taxon>
        <taxon>Craniata</taxon>
        <taxon>Vertebrata</taxon>
        <taxon>Euteleostomi</taxon>
        <taxon>Actinopterygii</taxon>
        <taxon>Neopterygii</taxon>
        <taxon>Teleostei</taxon>
        <taxon>Neoteleostei</taxon>
        <taxon>Acanthomorphata</taxon>
        <taxon>Ovalentaria</taxon>
        <taxon>Atherinomorphae</taxon>
        <taxon>Cyprinodontiformes</taxon>
        <taxon>Goodeidae</taxon>
        <taxon>Characodon</taxon>
    </lineage>
</organism>
<evidence type="ECO:0000259" key="7">
    <source>
        <dbReference type="PROSITE" id="PS50835"/>
    </source>
</evidence>
<evidence type="ECO:0000256" key="3">
    <source>
        <dbReference type="ARBA" id="ARBA00023136"/>
    </source>
</evidence>
<name>A0ABU7ED69_9TELE</name>